<comment type="caution">
    <text evidence="1">The sequence shown here is derived from an EMBL/GenBank/DDBJ whole genome shotgun (WGS) entry which is preliminary data.</text>
</comment>
<sequence length="75" mass="8400">MATFPFPRDLVTAQMAWYDAYRQLTQPAPGGTAAARRRLQRLSVLIAAHPYWGPTGPSPAARMALREHARREARP</sequence>
<reference evidence="2" key="1">
    <citation type="journal article" date="2019" name="Int. J. Syst. Evol. Microbiol.">
        <title>The Global Catalogue of Microorganisms (GCM) 10K type strain sequencing project: providing services to taxonomists for standard genome sequencing and annotation.</title>
        <authorList>
            <consortium name="The Broad Institute Genomics Platform"/>
            <consortium name="The Broad Institute Genome Sequencing Center for Infectious Disease"/>
            <person name="Wu L."/>
            <person name="Ma J."/>
        </authorList>
    </citation>
    <scope>NUCLEOTIDE SEQUENCE [LARGE SCALE GENOMIC DNA]</scope>
    <source>
        <strain evidence="2">JCM 5067</strain>
    </source>
</reference>
<proteinExistence type="predicted"/>
<accession>A0ABP3QUV7</accession>
<dbReference type="Proteomes" id="UP001500668">
    <property type="component" value="Unassembled WGS sequence"/>
</dbReference>
<keyword evidence="2" id="KW-1185">Reference proteome</keyword>
<evidence type="ECO:0000313" key="2">
    <source>
        <dbReference type="Proteomes" id="UP001500668"/>
    </source>
</evidence>
<dbReference type="RefSeq" id="WP_344073341.1">
    <property type="nucleotide sequence ID" value="NZ_BAAACA010000014.1"/>
</dbReference>
<gene>
    <name evidence="1" type="ORF">GCM10010394_24270</name>
</gene>
<organism evidence="1 2">
    <name type="scientific">Streptomyces crystallinus</name>
    <dbReference type="NCBI Taxonomy" id="68191"/>
    <lineage>
        <taxon>Bacteria</taxon>
        <taxon>Bacillati</taxon>
        <taxon>Actinomycetota</taxon>
        <taxon>Actinomycetes</taxon>
        <taxon>Kitasatosporales</taxon>
        <taxon>Streptomycetaceae</taxon>
        <taxon>Streptomyces</taxon>
    </lineage>
</organism>
<name>A0ABP3QUV7_9ACTN</name>
<evidence type="ECO:0000313" key="1">
    <source>
        <dbReference type="EMBL" id="GAA0594053.1"/>
    </source>
</evidence>
<dbReference type="EMBL" id="BAAACA010000014">
    <property type="protein sequence ID" value="GAA0594053.1"/>
    <property type="molecule type" value="Genomic_DNA"/>
</dbReference>
<protein>
    <submittedName>
        <fullName evidence="1">Uncharacterized protein</fullName>
    </submittedName>
</protein>